<evidence type="ECO:0000256" key="3">
    <source>
        <dbReference type="ARBA" id="ARBA00023157"/>
    </source>
</evidence>
<feature type="chain" id="PRO_5044538877" evidence="5">
    <location>
        <begin position="19"/>
        <end position="135"/>
    </location>
</feature>
<dbReference type="InterPro" id="IPR013766">
    <property type="entry name" value="Thioredoxin_domain"/>
</dbReference>
<dbReference type="GO" id="GO:0034976">
    <property type="term" value="P:response to endoplasmic reticulum stress"/>
    <property type="evidence" value="ECO:0007669"/>
    <property type="project" value="TreeGrafter"/>
</dbReference>
<evidence type="ECO:0000259" key="6">
    <source>
        <dbReference type="PROSITE" id="PS51352"/>
    </source>
</evidence>
<dbReference type="PROSITE" id="PS51352">
    <property type="entry name" value="THIOREDOXIN_2"/>
    <property type="match status" value="1"/>
</dbReference>
<accession>A0A034V196</accession>
<dbReference type="PANTHER" id="PTHR18929:SF240">
    <property type="entry name" value="PROTEIN DISULFIDE-ISOMERASE"/>
    <property type="match status" value="1"/>
</dbReference>
<evidence type="ECO:0000256" key="1">
    <source>
        <dbReference type="ARBA" id="ARBA00006347"/>
    </source>
</evidence>
<feature type="signal peptide" evidence="5">
    <location>
        <begin position="1"/>
        <end position="18"/>
    </location>
</feature>
<organism evidence="7">
    <name type="scientific">Bactrocera dorsalis</name>
    <name type="common">Oriental fruit fly</name>
    <name type="synonym">Dacus dorsalis</name>
    <dbReference type="NCBI Taxonomy" id="27457"/>
    <lineage>
        <taxon>Eukaryota</taxon>
        <taxon>Metazoa</taxon>
        <taxon>Ecdysozoa</taxon>
        <taxon>Arthropoda</taxon>
        <taxon>Hexapoda</taxon>
        <taxon>Insecta</taxon>
        <taxon>Pterygota</taxon>
        <taxon>Neoptera</taxon>
        <taxon>Endopterygota</taxon>
        <taxon>Diptera</taxon>
        <taxon>Brachycera</taxon>
        <taxon>Muscomorpha</taxon>
        <taxon>Tephritoidea</taxon>
        <taxon>Tephritidae</taxon>
        <taxon>Bactrocera</taxon>
        <taxon>Bactrocera</taxon>
    </lineage>
</organism>
<dbReference type="FunFam" id="3.40.30.10:FF:000107">
    <property type="entry name" value="Protein disulfide-isomerase 5-2"/>
    <property type="match status" value="1"/>
</dbReference>
<keyword evidence="4" id="KW-0676">Redox-active center</keyword>
<dbReference type="SUPFAM" id="SSF52833">
    <property type="entry name" value="Thioredoxin-like"/>
    <property type="match status" value="1"/>
</dbReference>
<dbReference type="PANTHER" id="PTHR18929">
    <property type="entry name" value="PROTEIN DISULFIDE ISOMERASE"/>
    <property type="match status" value="1"/>
</dbReference>
<dbReference type="GO" id="GO:0003756">
    <property type="term" value="F:protein disulfide isomerase activity"/>
    <property type="evidence" value="ECO:0007669"/>
    <property type="project" value="TreeGrafter"/>
</dbReference>
<keyword evidence="2 5" id="KW-0732">Signal</keyword>
<keyword evidence="3" id="KW-1015">Disulfide bond</keyword>
<gene>
    <name evidence="7" type="primary">PDI</name>
</gene>
<dbReference type="GO" id="GO:0005783">
    <property type="term" value="C:endoplasmic reticulum"/>
    <property type="evidence" value="ECO:0007669"/>
    <property type="project" value="TreeGrafter"/>
</dbReference>
<dbReference type="EMBL" id="GAKP01022688">
    <property type="protein sequence ID" value="JAC36264.1"/>
    <property type="molecule type" value="Transcribed_RNA"/>
</dbReference>
<comment type="similarity">
    <text evidence="1">Belongs to the protein disulfide isomerase family.</text>
</comment>
<proteinExistence type="inferred from homology"/>
<feature type="domain" description="Thioredoxin" evidence="6">
    <location>
        <begin position="11"/>
        <end position="135"/>
    </location>
</feature>
<sequence length="135" mass="15090">MKCLISSLLLLAVTTTLAYITEEEVPTEDGVLVLTTANFKSVIEANDLVLVDFYAPWCGASIALTPEFAKAAQFLAEWRSPIKLAKVDVTVSSDLDTYFQLRQYPTLKYFRRGIPFEYNGGYRAADIIAWLNAVQ</sequence>
<dbReference type="AlphaFoldDB" id="A0A034V196"/>
<dbReference type="Pfam" id="PF00085">
    <property type="entry name" value="Thioredoxin"/>
    <property type="match status" value="1"/>
</dbReference>
<reference evidence="7" key="1">
    <citation type="journal article" date="2014" name="BMC Genomics">
        <title>Characterizing the developmental transcriptome of the oriental fruit fly, Bactrocera dorsalis (Diptera: Tephritidae) through comparative genomic analysis with Drosophila melanogaster utilizing modENCODE datasets.</title>
        <authorList>
            <person name="Geib S.M."/>
            <person name="Calla B."/>
            <person name="Hall B."/>
            <person name="Hou S."/>
            <person name="Manoukis N.C."/>
        </authorList>
    </citation>
    <scope>NUCLEOTIDE SEQUENCE</scope>
    <source>
        <strain evidence="7">Punador</strain>
    </source>
</reference>
<dbReference type="Gene3D" id="3.40.30.10">
    <property type="entry name" value="Glutaredoxin"/>
    <property type="match status" value="1"/>
</dbReference>
<keyword evidence="7" id="KW-0413">Isomerase</keyword>
<evidence type="ECO:0000256" key="4">
    <source>
        <dbReference type="ARBA" id="ARBA00023284"/>
    </source>
</evidence>
<dbReference type="OrthoDB" id="427280at2759"/>
<dbReference type="PRINTS" id="PR00421">
    <property type="entry name" value="THIOREDOXIN"/>
</dbReference>
<protein>
    <submittedName>
        <fullName evidence="7">Protein disulfide-isomerase</fullName>
    </submittedName>
</protein>
<dbReference type="InterPro" id="IPR036249">
    <property type="entry name" value="Thioredoxin-like_sf"/>
</dbReference>
<dbReference type="GO" id="GO:0006457">
    <property type="term" value="P:protein folding"/>
    <property type="evidence" value="ECO:0007669"/>
    <property type="project" value="TreeGrafter"/>
</dbReference>
<evidence type="ECO:0000256" key="2">
    <source>
        <dbReference type="ARBA" id="ARBA00022729"/>
    </source>
</evidence>
<dbReference type="CDD" id="cd02961">
    <property type="entry name" value="PDI_a_family"/>
    <property type="match status" value="1"/>
</dbReference>
<dbReference type="KEGG" id="bdr:115066357"/>
<name>A0A034V196_BACDO</name>
<evidence type="ECO:0000313" key="7">
    <source>
        <dbReference type="EMBL" id="JAC36264.1"/>
    </source>
</evidence>
<evidence type="ECO:0000256" key="5">
    <source>
        <dbReference type="SAM" id="SignalP"/>
    </source>
</evidence>